<feature type="coiled-coil region" evidence="1">
    <location>
        <begin position="187"/>
        <end position="221"/>
    </location>
</feature>
<dbReference type="EMBL" id="VSSQ01045334">
    <property type="protein sequence ID" value="MPM99233.1"/>
    <property type="molecule type" value="Genomic_DNA"/>
</dbReference>
<gene>
    <name evidence="3" type="ORF">SDC9_146424</name>
</gene>
<keyword evidence="1" id="KW-0175">Coiled coil</keyword>
<evidence type="ECO:0000313" key="3">
    <source>
        <dbReference type="EMBL" id="MPM99233.1"/>
    </source>
</evidence>
<evidence type="ECO:0008006" key="4">
    <source>
        <dbReference type="Google" id="ProtNLM"/>
    </source>
</evidence>
<reference evidence="3" key="1">
    <citation type="submission" date="2019-08" db="EMBL/GenBank/DDBJ databases">
        <authorList>
            <person name="Kucharzyk K."/>
            <person name="Murdoch R.W."/>
            <person name="Higgins S."/>
            <person name="Loffler F."/>
        </authorList>
    </citation>
    <scope>NUCLEOTIDE SEQUENCE</scope>
</reference>
<comment type="caution">
    <text evidence="3">The sequence shown here is derived from an EMBL/GenBank/DDBJ whole genome shotgun (WGS) entry which is preliminary data.</text>
</comment>
<protein>
    <recommendedName>
        <fullName evidence="4">DNA methylase</fullName>
    </recommendedName>
</protein>
<feature type="region of interest" description="Disordered" evidence="2">
    <location>
        <begin position="272"/>
        <end position="291"/>
    </location>
</feature>
<evidence type="ECO:0000256" key="2">
    <source>
        <dbReference type="SAM" id="MobiDB-lite"/>
    </source>
</evidence>
<accession>A0A645EEP3</accession>
<dbReference type="AlphaFoldDB" id="A0A645EEP3"/>
<organism evidence="3">
    <name type="scientific">bioreactor metagenome</name>
    <dbReference type="NCBI Taxonomy" id="1076179"/>
    <lineage>
        <taxon>unclassified sequences</taxon>
        <taxon>metagenomes</taxon>
        <taxon>ecological metagenomes</taxon>
    </lineage>
</organism>
<evidence type="ECO:0000256" key="1">
    <source>
        <dbReference type="SAM" id="Coils"/>
    </source>
</evidence>
<sequence length="291" mass="32990">MWQTLETKAKFIAQVMSGDMTIRRLEDLDSAALTYAEVKAIASGNPLVIEKAQVDAELMRLTRLRSAHAEEQYRIRSNLRRSHEDAEVFSARLTNLRQDIAIRQDTAGDKFSIELDGQETNNRGIAGELILRRAEKLKNRFGDDVHIGRFAGFDLVLRPSFNNTVEVVVRGKNSYAARVTDTALGTIRSLEATVQGFEERATKLEADIADAEKRTKELETKVGAPFEKEEHYQHLCHRQSEIEEQLDLTKNQAPSQVEAESTEAIDQKTCHRHAQKNHRTHSSHHRTAVHV</sequence>
<proteinExistence type="predicted"/>
<name>A0A645EEP3_9ZZZZ</name>